<dbReference type="PANTHER" id="PTHR48207:SF4">
    <property type="entry name" value="BLL6097 PROTEIN"/>
    <property type="match status" value="1"/>
</dbReference>
<dbReference type="PANTHER" id="PTHR48207">
    <property type="entry name" value="SUCCINATE--HYDROXYMETHYLGLUTARATE COA-TRANSFERASE"/>
    <property type="match status" value="1"/>
</dbReference>
<dbReference type="Gene3D" id="3.40.50.10540">
    <property type="entry name" value="Crotonobetainyl-coa:carnitine coa-transferase, domain 1"/>
    <property type="match status" value="1"/>
</dbReference>
<dbReference type="Gene3D" id="3.30.1540.10">
    <property type="entry name" value="formyl-coa transferase, domain 3"/>
    <property type="match status" value="1"/>
</dbReference>
<evidence type="ECO:0000313" key="3">
    <source>
        <dbReference type="Proteomes" id="UP001501772"/>
    </source>
</evidence>
<keyword evidence="3" id="KW-1185">Reference proteome</keyword>
<accession>A0ABP8BGL4</accession>
<proteinExistence type="predicted"/>
<dbReference type="EMBL" id="BAABBY010000006">
    <property type="protein sequence ID" value="GAA4206322.1"/>
    <property type="molecule type" value="Genomic_DNA"/>
</dbReference>
<evidence type="ECO:0000256" key="1">
    <source>
        <dbReference type="ARBA" id="ARBA00022679"/>
    </source>
</evidence>
<evidence type="ECO:0000313" key="2">
    <source>
        <dbReference type="EMBL" id="GAA4206322.1"/>
    </source>
</evidence>
<dbReference type="Pfam" id="PF02515">
    <property type="entry name" value="CoA_transf_3"/>
    <property type="match status" value="1"/>
</dbReference>
<gene>
    <name evidence="2" type="ORF">GCM10022289_27100</name>
</gene>
<comment type="caution">
    <text evidence="2">The sequence shown here is derived from an EMBL/GenBank/DDBJ whole genome shotgun (WGS) entry which is preliminary data.</text>
</comment>
<reference evidence="3" key="1">
    <citation type="journal article" date="2019" name="Int. J. Syst. Evol. Microbiol.">
        <title>The Global Catalogue of Microorganisms (GCM) 10K type strain sequencing project: providing services to taxonomists for standard genome sequencing and annotation.</title>
        <authorList>
            <consortium name="The Broad Institute Genomics Platform"/>
            <consortium name="The Broad Institute Genome Sequencing Center for Infectious Disease"/>
            <person name="Wu L."/>
            <person name="Ma J."/>
        </authorList>
    </citation>
    <scope>NUCLEOTIDE SEQUENCE [LARGE SCALE GENOMIC DNA]</scope>
    <source>
        <strain evidence="3">JCM 17626</strain>
    </source>
</reference>
<name>A0ABP8BGL4_9SPHI</name>
<protein>
    <submittedName>
        <fullName evidence="2">CaiB/BaiF CoA-transferase family protein</fullName>
    </submittedName>
</protein>
<dbReference type="SUPFAM" id="SSF89796">
    <property type="entry name" value="CoA-transferase family III (CaiB/BaiF)"/>
    <property type="match status" value="1"/>
</dbReference>
<dbReference type="InterPro" id="IPR044855">
    <property type="entry name" value="CoA-Trfase_III_dom3_sf"/>
</dbReference>
<dbReference type="InterPro" id="IPR023606">
    <property type="entry name" value="CoA-Trfase_III_dom_1_sf"/>
</dbReference>
<organism evidence="2 3">
    <name type="scientific">Pedobacter jeongneungensis</name>
    <dbReference type="NCBI Taxonomy" id="947309"/>
    <lineage>
        <taxon>Bacteria</taxon>
        <taxon>Pseudomonadati</taxon>
        <taxon>Bacteroidota</taxon>
        <taxon>Sphingobacteriia</taxon>
        <taxon>Sphingobacteriales</taxon>
        <taxon>Sphingobacteriaceae</taxon>
        <taxon>Pedobacter</taxon>
    </lineage>
</organism>
<dbReference type="RefSeq" id="WP_344852000.1">
    <property type="nucleotide sequence ID" value="NZ_BAABBY010000006.1"/>
</dbReference>
<dbReference type="InterPro" id="IPR050483">
    <property type="entry name" value="CoA-transferase_III_domain"/>
</dbReference>
<sequence>MNRPLEGLLVLEFCQFLAGPSAGLKLADLGARVIKIERPKTGDACRALSIKNLFVNTCHADEGSICSTGDQEDSLLFHTINRNKESYTADLKNPEDLERLKKLISRADVMTHNFRPGVMEKIGLDYGNVRKINPKIVYGVVSGYGNDGPWKNKPGQDLLVQSVSGLTFLSGVDVDGPVPFGLSVSDIMCGNHLAQGIMAALIKRAKTGKSVLVEVSLLESILDVQFEVLTTYLNDGGKLPDRSGAKGSAHAYLSAPYGMYETNDGHIAMAMGNLPNICAIINCDITDLYVEAGSAFENRDQLILRLAETFKKQNTKYWVDLLENHGIWCAEVLNYQTATALSTYKKLQIEQQLDLGDGKKIRTTVSPIRLDHEKLFAAKAAPKLGFDTADINKEFELTQTVISTETQ</sequence>
<dbReference type="Proteomes" id="UP001501772">
    <property type="component" value="Unassembled WGS sequence"/>
</dbReference>
<keyword evidence="1" id="KW-0808">Transferase</keyword>
<dbReference type="InterPro" id="IPR003673">
    <property type="entry name" value="CoA-Trfase_fam_III"/>
</dbReference>